<evidence type="ECO:0000313" key="2">
    <source>
        <dbReference type="Proteomes" id="UP000523821"/>
    </source>
</evidence>
<dbReference type="SUPFAM" id="SSF117396">
    <property type="entry name" value="TM1631-like"/>
    <property type="match status" value="1"/>
</dbReference>
<protein>
    <submittedName>
        <fullName evidence="1">Uncharacterized protein YecE (DUF72 family)</fullName>
    </submittedName>
</protein>
<dbReference type="Proteomes" id="UP000523821">
    <property type="component" value="Unassembled WGS sequence"/>
</dbReference>
<proteinExistence type="predicted"/>
<evidence type="ECO:0000313" key="1">
    <source>
        <dbReference type="EMBL" id="MBB5752746.1"/>
    </source>
</evidence>
<reference evidence="1 2" key="1">
    <citation type="submission" date="2020-08" db="EMBL/GenBank/DDBJ databases">
        <title>Genomic Encyclopedia of Type Strains, Phase IV (KMG-IV): sequencing the most valuable type-strain genomes for metagenomic binning, comparative biology and taxonomic classification.</title>
        <authorList>
            <person name="Goeker M."/>
        </authorList>
    </citation>
    <scope>NUCLEOTIDE SEQUENCE [LARGE SCALE GENOMIC DNA]</scope>
    <source>
        <strain evidence="1 2">DSM 16268</strain>
    </source>
</reference>
<dbReference type="PANTHER" id="PTHR30348">
    <property type="entry name" value="UNCHARACTERIZED PROTEIN YECE"/>
    <property type="match status" value="1"/>
</dbReference>
<organism evidence="1 2">
    <name type="scientific">Prosthecomicrobium pneumaticum</name>
    <dbReference type="NCBI Taxonomy" id="81895"/>
    <lineage>
        <taxon>Bacteria</taxon>
        <taxon>Pseudomonadati</taxon>
        <taxon>Pseudomonadota</taxon>
        <taxon>Alphaproteobacteria</taxon>
        <taxon>Hyphomicrobiales</taxon>
        <taxon>Kaistiaceae</taxon>
        <taxon>Prosthecomicrobium</taxon>
    </lineage>
</organism>
<dbReference type="InterPro" id="IPR002763">
    <property type="entry name" value="DUF72"/>
</dbReference>
<comment type="caution">
    <text evidence="1">The sequence shown here is derived from an EMBL/GenBank/DDBJ whole genome shotgun (WGS) entry which is preliminary data.</text>
</comment>
<dbReference type="PANTHER" id="PTHR30348:SF4">
    <property type="entry name" value="DUF72 DOMAIN-CONTAINING PROTEIN"/>
    <property type="match status" value="1"/>
</dbReference>
<dbReference type="EMBL" id="JACHOO010000003">
    <property type="protein sequence ID" value="MBB5752746.1"/>
    <property type="molecule type" value="Genomic_DNA"/>
</dbReference>
<name>A0A7W9CWB5_9HYPH</name>
<dbReference type="Pfam" id="PF01904">
    <property type="entry name" value="DUF72"/>
    <property type="match status" value="1"/>
</dbReference>
<dbReference type="Gene3D" id="3.20.20.410">
    <property type="entry name" value="Protein of unknown function UPF0759"/>
    <property type="match status" value="1"/>
</dbReference>
<dbReference type="AlphaFoldDB" id="A0A7W9CWB5"/>
<dbReference type="InterPro" id="IPR036520">
    <property type="entry name" value="UPF0759_sf"/>
</dbReference>
<dbReference type="RefSeq" id="WP_183854822.1">
    <property type="nucleotide sequence ID" value="NZ_JACHOO010000003.1"/>
</dbReference>
<keyword evidence="2" id="KW-1185">Reference proteome</keyword>
<gene>
    <name evidence="1" type="ORF">GGQ63_001800</name>
</gene>
<sequence length="263" mass="29376">MATIRIGVGGWTYEPWRDNFYPKGLKHAGELAYAGEHLTAIEVNGTYYGSQKPESFRKWREETPDGFVFTVKGPRFATNRRVLAEAGESIGRFVGGGVTELKEKLGAINWQFLPTKKFDAEDFEAFLALLPKEADGIALRHVVELRHESFRDPAAIALLAKYGVAQVIAESDEHPQIADITAPFVYLRLQRSRAEEPAGYPEAELDAWAERLRTYRDGGLPADLETVTETPPEKRPRDVFAFVISGAKERNPAAAMALIERVK</sequence>
<accession>A0A7W9CWB5</accession>